<feature type="region of interest" description="Disordered" evidence="7">
    <location>
        <begin position="1236"/>
        <end position="1359"/>
    </location>
</feature>
<proteinExistence type="predicted"/>
<dbReference type="EMBL" id="CP120627">
    <property type="protein sequence ID" value="WEW56933.1"/>
    <property type="molecule type" value="Genomic_DNA"/>
</dbReference>
<feature type="region of interest" description="Disordered" evidence="7">
    <location>
        <begin position="728"/>
        <end position="751"/>
    </location>
</feature>
<keyword evidence="2" id="KW-0597">Phosphoprotein</keyword>
<keyword evidence="4" id="KW-0805">Transcription regulation</keyword>
<feature type="region of interest" description="Disordered" evidence="7">
    <location>
        <begin position="413"/>
        <end position="460"/>
    </location>
</feature>
<dbReference type="PANTHER" id="PTHR15528:SF11">
    <property type="entry name" value="FI18188P1"/>
    <property type="match status" value="1"/>
</dbReference>
<sequence>MSAGHLERRRSISSSSHSVSAALMPSPPLDINSDLEPCAATASLFLFSQGSTILALHHDTLAVDRKFESHNGNILFIAVDNVSERGAGRLVVSYDVSQTAIIWDLFTGSEIARFASFELIRVAAWMRNGNIAFGTAGSVKGDIILFEPPTSEHISARTIFDPITALAPAADCRSHAIGYVDFAHLSERLIDVRTRYQNGSILIATLQPFTILHTLTTSRGPSPIVSLAWHASSTKQKSDMLATLTVDGDLLVWSVSKQPGQDPPRVIRTLRRSESSAVNAFRLAFMTLVRSTDHVLKCSETWAWDVRTKHVTYERIPTIQGIRGIANYGPTATLFTLGPNHTVQQYDLLNPMMVANVQHTPNSQTTATSSEALNASIPLQAALASASANQAHRTIAELKEAATTSPFEIAEANPADRAGLRSPESLSSNPLSRSRLHYHPRSSRSLYSGTTTTFSTSSPVQSAVESVYSMRYGSSASVTSGGSLHGASRLRNEYVPSASHEPIAELFPYTRSRLNDVPFRPTQRLNEANLHPDESRKQMLSVVFGWEGDIMELLSDELRRHSPGGQHAVILGRWLGYLDYDVLLGMATSPSSRYTGWMLLALSSLNGQHETKKMGHALVQKLLARGDIHAAVAVLIGMGDGNDGIEVYVSRNMYMEAILLTCLLMPTEWSRQSYLVRRWGEYVVQNSQQHLAIRCFSCTDTDNPEVWASPSAQMTNILSNQLANKSSGSPSVVVTASNPNPANSPPSSSRPAIKNQALKLITSFGPDASSFKFPGLQSADRTPTNMPGVTPIESAMGDSIMSPGSFSPFKPKSNRPSISARSITPGSHTSRLPSIGETPTDVNPPNIPLQKSLPTPDYSGSEREETRVDTAQAQPVSQEPLVYLTSARYTPRNDTTENEPKSAIPQDDGSITARPISKSDSLSGDFAVSSRNGSRDRKPEGLHIKWPPVYSPRESAPGSGASLLSHASSPHHGLSELSPTCAPDGGRSLPTGSISGRSVNEHISSLDAASYYSQNHRSGGSDYSSKSHKKSKESRGRSKQRYIQPAKRSPSSPVPMSPEDLAMYSSAGNENSSGLKVGESKRHRSRSGNSRQRSSKTRGNDVPQKNHNETRQARSRPRENSFGIRSPSSPVPMSPSERDHALEDNLRLVSADRHQRLQSRERASSRRAERGTSARRDPSPDRRKVGSRSRSRQAREQVGNTVPILTSPIEQSKINHVPGHTADGTPIFAENIQWNKNDQKHKAAERMNKEQAAAELEARRLSLARRPSAPVIPLPGERGTPNSIQGRPRRESGGSPPMTNGSFSQRVMGRHNGSPADSTHSDTSTGRGVPPVPVGLPATPRAMRHPKYSTGYLDTPPLPDMPTNVDSLSPVSNGEQGRSISISRSMSAPIPEDLGDQAVDGMPVHSQFRPRLPSSRCTRMSMHRKESSHDAAMLNGFQHGSFSSQSGRKPSEAVVIPPVLPELQHLSNPPPPPPPPPPSNPMDNNDQHTLPSEERNSFISGVGTINIAIDEPTVLNSNESPQQAHQPIFPPAEFPFPPSRRSSSAQGPMPETHHTHRRGRSINDNLANKIRSLTGRMRSTSRGRNVRTPPSGDPDAMVPYESVPMASVMESGFDKLNKNEF</sequence>
<evidence type="ECO:0000313" key="10">
    <source>
        <dbReference type="Proteomes" id="UP001219355"/>
    </source>
</evidence>
<evidence type="ECO:0000313" key="9">
    <source>
        <dbReference type="EMBL" id="WEW56933.1"/>
    </source>
</evidence>
<feature type="compositionally biased region" description="Polar residues" evidence="7">
    <location>
        <begin position="814"/>
        <end position="832"/>
    </location>
</feature>
<protein>
    <recommendedName>
        <fullName evidence="8">Gem-associated protein 5 TPR domain-containing protein</fullName>
    </recommendedName>
</protein>
<dbReference type="Proteomes" id="UP001219355">
    <property type="component" value="Chromosome 1"/>
</dbReference>
<feature type="compositionally biased region" description="Polar residues" evidence="7">
    <location>
        <begin position="1198"/>
        <end position="1207"/>
    </location>
</feature>
<evidence type="ECO:0000256" key="6">
    <source>
        <dbReference type="ARBA" id="ARBA00023242"/>
    </source>
</evidence>
<evidence type="ECO:0000256" key="4">
    <source>
        <dbReference type="ARBA" id="ARBA00023015"/>
    </source>
</evidence>
<dbReference type="Gene3D" id="2.130.10.10">
    <property type="entry name" value="YVTN repeat-like/Quinoprotein amine dehydrogenase"/>
    <property type="match status" value="1"/>
</dbReference>
<dbReference type="InterPro" id="IPR056421">
    <property type="entry name" value="TPR_GEMI5"/>
</dbReference>
<reference evidence="9" key="1">
    <citation type="submission" date="2023-03" db="EMBL/GenBank/DDBJ databases">
        <title>Emydomyces testavorans Genome Sequence.</title>
        <authorList>
            <person name="Hoyer L."/>
        </authorList>
    </citation>
    <scope>NUCLEOTIDE SEQUENCE</scope>
    <source>
        <strain evidence="9">16-2883</strain>
    </source>
</reference>
<feature type="region of interest" description="Disordered" evidence="7">
    <location>
        <begin position="1461"/>
        <end position="1599"/>
    </location>
</feature>
<feature type="compositionally biased region" description="Polar residues" evidence="7">
    <location>
        <begin position="990"/>
        <end position="1003"/>
    </location>
</feature>
<keyword evidence="10" id="KW-1185">Reference proteome</keyword>
<evidence type="ECO:0000256" key="3">
    <source>
        <dbReference type="ARBA" id="ARBA00022884"/>
    </source>
</evidence>
<dbReference type="PANTHER" id="PTHR15528">
    <property type="entry name" value="PEROXISOME PROLIFERATOR ACTIVATED RECEPTOR GAMMA COACTIVATOR 1 PGC-1 -RELATED"/>
    <property type="match status" value="1"/>
</dbReference>
<feature type="compositionally biased region" description="Basic and acidic residues" evidence="7">
    <location>
        <begin position="1237"/>
        <end position="1249"/>
    </location>
</feature>
<feature type="compositionally biased region" description="Low complexity" evidence="7">
    <location>
        <begin position="736"/>
        <end position="751"/>
    </location>
</feature>
<feature type="compositionally biased region" description="Low complexity" evidence="7">
    <location>
        <begin position="445"/>
        <end position="458"/>
    </location>
</feature>
<dbReference type="GO" id="GO:0005634">
    <property type="term" value="C:nucleus"/>
    <property type="evidence" value="ECO:0007669"/>
    <property type="project" value="UniProtKB-SubCell"/>
</dbReference>
<feature type="compositionally biased region" description="Basic and acidic residues" evidence="7">
    <location>
        <begin position="1136"/>
        <end position="1184"/>
    </location>
</feature>
<feature type="compositionally biased region" description="Pro residues" evidence="7">
    <location>
        <begin position="1468"/>
        <end position="1480"/>
    </location>
</feature>
<organism evidence="9 10">
    <name type="scientific">Emydomyces testavorans</name>
    <dbReference type="NCBI Taxonomy" id="2070801"/>
    <lineage>
        <taxon>Eukaryota</taxon>
        <taxon>Fungi</taxon>
        <taxon>Dikarya</taxon>
        <taxon>Ascomycota</taxon>
        <taxon>Pezizomycotina</taxon>
        <taxon>Eurotiomycetes</taxon>
        <taxon>Eurotiomycetidae</taxon>
        <taxon>Onygenales</taxon>
        <taxon>Nannizziopsiaceae</taxon>
        <taxon>Emydomyces</taxon>
    </lineage>
</organism>
<feature type="compositionally biased region" description="Pro residues" evidence="7">
    <location>
        <begin position="1528"/>
        <end position="1538"/>
    </location>
</feature>
<feature type="compositionally biased region" description="Polar residues" evidence="7">
    <location>
        <begin position="1514"/>
        <end position="1525"/>
    </location>
</feature>
<dbReference type="SUPFAM" id="SSF50978">
    <property type="entry name" value="WD40 repeat-like"/>
    <property type="match status" value="1"/>
</dbReference>
<feature type="domain" description="Gem-associated protein 5 TPR" evidence="8">
    <location>
        <begin position="544"/>
        <end position="696"/>
    </location>
</feature>
<comment type="subcellular location">
    <subcellularLocation>
        <location evidence="1">Nucleus</location>
    </subcellularLocation>
</comment>
<feature type="compositionally biased region" description="Basic and acidic residues" evidence="7">
    <location>
        <begin position="1104"/>
        <end position="1119"/>
    </location>
</feature>
<dbReference type="GO" id="GO:0003723">
    <property type="term" value="F:RNA binding"/>
    <property type="evidence" value="ECO:0007669"/>
    <property type="project" value="UniProtKB-KW"/>
</dbReference>
<feature type="compositionally biased region" description="Low complexity" evidence="7">
    <location>
        <begin position="802"/>
        <end position="811"/>
    </location>
</feature>
<dbReference type="GO" id="GO:0045944">
    <property type="term" value="P:positive regulation of transcription by RNA polymerase II"/>
    <property type="evidence" value="ECO:0007669"/>
    <property type="project" value="TreeGrafter"/>
</dbReference>
<evidence type="ECO:0000256" key="7">
    <source>
        <dbReference type="SAM" id="MobiDB-lite"/>
    </source>
</evidence>
<dbReference type="GO" id="GO:0003712">
    <property type="term" value="F:transcription coregulator activity"/>
    <property type="evidence" value="ECO:0007669"/>
    <property type="project" value="InterPro"/>
</dbReference>
<accession>A0AAF0DES3</accession>
<dbReference type="InterPro" id="IPR036322">
    <property type="entry name" value="WD40_repeat_dom_sf"/>
</dbReference>
<evidence type="ECO:0000256" key="2">
    <source>
        <dbReference type="ARBA" id="ARBA00022553"/>
    </source>
</evidence>
<gene>
    <name evidence="9" type="ORF">PRK78_002392</name>
</gene>
<keyword evidence="5" id="KW-0804">Transcription</keyword>
<feature type="compositionally biased region" description="Basic and acidic residues" evidence="7">
    <location>
        <begin position="933"/>
        <end position="943"/>
    </location>
</feature>
<keyword evidence="6" id="KW-0539">Nucleus</keyword>
<evidence type="ECO:0000256" key="5">
    <source>
        <dbReference type="ARBA" id="ARBA00023163"/>
    </source>
</evidence>
<dbReference type="InterPro" id="IPR034605">
    <property type="entry name" value="PGC-1"/>
</dbReference>
<feature type="region of interest" description="Disordered" evidence="7">
    <location>
        <begin position="772"/>
        <end position="1207"/>
    </location>
</feature>
<feature type="compositionally biased region" description="Polar residues" evidence="7">
    <location>
        <begin position="1315"/>
        <end position="1325"/>
    </location>
</feature>
<evidence type="ECO:0000256" key="1">
    <source>
        <dbReference type="ARBA" id="ARBA00004123"/>
    </source>
</evidence>
<dbReference type="Pfam" id="PF23774">
    <property type="entry name" value="TPR_GEMI5"/>
    <property type="match status" value="1"/>
</dbReference>
<feature type="compositionally biased region" description="Low complexity" evidence="7">
    <location>
        <begin position="955"/>
        <end position="972"/>
    </location>
</feature>
<feature type="compositionally biased region" description="Low complexity" evidence="7">
    <location>
        <begin position="420"/>
        <end position="433"/>
    </location>
</feature>
<evidence type="ECO:0000259" key="8">
    <source>
        <dbReference type="Pfam" id="PF23774"/>
    </source>
</evidence>
<dbReference type="InterPro" id="IPR015943">
    <property type="entry name" value="WD40/YVTN_repeat-like_dom_sf"/>
</dbReference>
<feature type="compositionally biased region" description="Basic residues" evidence="7">
    <location>
        <begin position="1026"/>
        <end position="1040"/>
    </location>
</feature>
<keyword evidence="3" id="KW-0694">RNA-binding</keyword>
<name>A0AAF0DES3_9EURO</name>